<dbReference type="AlphaFoldDB" id="A0A562QQ22"/>
<protein>
    <submittedName>
        <fullName evidence="1">Heptaprenyl diphosphate synthase</fullName>
    </submittedName>
</protein>
<dbReference type="OrthoDB" id="2417886at2"/>
<comment type="caution">
    <text evidence="1">The sequence shown here is derived from an EMBL/GenBank/DDBJ whole genome shotgun (WGS) entry which is preliminary data.</text>
</comment>
<dbReference type="EMBL" id="VLKZ01000002">
    <property type="protein sequence ID" value="TWI58849.1"/>
    <property type="molecule type" value="Genomic_DNA"/>
</dbReference>
<keyword evidence="2" id="KW-1185">Reference proteome</keyword>
<proteinExistence type="predicted"/>
<dbReference type="Proteomes" id="UP000315711">
    <property type="component" value="Unassembled WGS sequence"/>
</dbReference>
<dbReference type="Gene3D" id="1.20.120.1450">
    <property type="match status" value="1"/>
</dbReference>
<dbReference type="GO" id="GO:0009234">
    <property type="term" value="P:menaquinone biosynthetic process"/>
    <property type="evidence" value="ECO:0007669"/>
    <property type="project" value="InterPro"/>
</dbReference>
<evidence type="ECO:0000313" key="1">
    <source>
        <dbReference type="EMBL" id="TWI58849.1"/>
    </source>
</evidence>
<organism evidence="1 2">
    <name type="scientific">Halalkalibacter nanhaiisediminis</name>
    <dbReference type="NCBI Taxonomy" id="688079"/>
    <lineage>
        <taxon>Bacteria</taxon>
        <taxon>Bacillati</taxon>
        <taxon>Bacillota</taxon>
        <taxon>Bacilli</taxon>
        <taxon>Bacillales</taxon>
        <taxon>Bacillaceae</taxon>
        <taxon>Halalkalibacter</taxon>
    </lineage>
</organism>
<dbReference type="Pfam" id="PF07307">
    <property type="entry name" value="HEPPP_synt_1"/>
    <property type="match status" value="1"/>
</dbReference>
<gene>
    <name evidence="1" type="ORF">IQ10_00557</name>
</gene>
<reference evidence="1 2" key="1">
    <citation type="journal article" date="2015" name="Stand. Genomic Sci.">
        <title>Genomic Encyclopedia of Bacterial and Archaeal Type Strains, Phase III: the genomes of soil and plant-associated and newly described type strains.</title>
        <authorList>
            <person name="Whitman W.B."/>
            <person name="Woyke T."/>
            <person name="Klenk H.P."/>
            <person name="Zhou Y."/>
            <person name="Lilburn T.G."/>
            <person name="Beck B.J."/>
            <person name="De Vos P."/>
            <person name="Vandamme P."/>
            <person name="Eisen J.A."/>
            <person name="Garrity G."/>
            <person name="Hugenholtz P."/>
            <person name="Kyrpides N.C."/>
        </authorList>
    </citation>
    <scope>NUCLEOTIDE SEQUENCE [LARGE SCALE GENOMIC DNA]</scope>
    <source>
        <strain evidence="1 2">CGMCC 1.10116</strain>
    </source>
</reference>
<sequence>MVRISQFNDKVNEIKKSFYSLIRHPYLELYIADPEVDEDKLRFLYAMLHESLPNKEAKMFTISALLVEAALNVHEAVSLHKVTTDSVRKNRQLTILAGDYYSSLYYYLLAENKHLPLIRVFSSSIQEINEHKMNVYGSENLSYNEAEQNITLIESLLMQNIALHFEQSSWKDVIKDYFYLKRLLFEKSEWTEGKTHPIIHAIKEETNQSDDISCKIEKKVEEVKDRLLKSSKLLQSYEGFVIEHVDALLSRQPFQEKVAEER</sequence>
<evidence type="ECO:0000313" key="2">
    <source>
        <dbReference type="Proteomes" id="UP000315711"/>
    </source>
</evidence>
<dbReference type="InterPro" id="IPR009920">
    <property type="entry name" value="HEPPP_synth_su1"/>
</dbReference>
<name>A0A562QQ22_9BACI</name>
<dbReference type="RefSeq" id="WP_144448958.1">
    <property type="nucleotide sequence ID" value="NZ_VLKZ01000002.1"/>
</dbReference>
<accession>A0A562QQ22</accession>